<protein>
    <submittedName>
        <fullName evidence="1">Uncharacterized protein</fullName>
    </submittedName>
</protein>
<evidence type="ECO:0000313" key="2">
    <source>
        <dbReference type="Proteomes" id="UP000011859"/>
    </source>
</evidence>
<dbReference type="AlphaFoldDB" id="M4NDG1"/>
<dbReference type="RefSeq" id="WP_015447520.1">
    <property type="nucleotide sequence ID" value="NC_020541.1"/>
</dbReference>
<name>M4NDG1_9GAMM</name>
<sequence length="100" mass="10789">MTSAADRLLNAAAVVDGWPETPRHAQVLEVLSELDLIALRLGRLIVPDEPQQSLHQCARALYTMSAQPAPDVEGATAVVRVATRCIAAAHRALDRIKETP</sequence>
<evidence type="ECO:0000313" key="1">
    <source>
        <dbReference type="EMBL" id="AGG88764.1"/>
    </source>
</evidence>
<gene>
    <name evidence="1" type="ORF">R2APBS1_1629</name>
</gene>
<dbReference type="Proteomes" id="UP000011859">
    <property type="component" value="Chromosome"/>
</dbReference>
<reference evidence="1 2" key="1">
    <citation type="submission" date="2012-04" db="EMBL/GenBank/DDBJ databases">
        <title>Complete genome of Rhodanobacter sp. 2APBS1.</title>
        <authorList>
            <consortium name="US DOE Joint Genome Institute"/>
            <person name="Huntemann M."/>
            <person name="Wei C.-L."/>
            <person name="Han J."/>
            <person name="Detter J.C."/>
            <person name="Han C."/>
            <person name="Tapia R."/>
            <person name="Munk A.C.C."/>
            <person name="Chen A."/>
            <person name="Krypides N."/>
            <person name="Mavromatis K."/>
            <person name="Markowitz V."/>
            <person name="Szeto E."/>
            <person name="Ivanova N."/>
            <person name="Mikhailova N."/>
            <person name="Ovchinnikova G."/>
            <person name="Pagani I."/>
            <person name="Pati A."/>
            <person name="Goodwin L."/>
            <person name="Peters L."/>
            <person name="Pitluck S."/>
            <person name="Woyke T."/>
            <person name="Prakash O."/>
            <person name="Elkins J."/>
            <person name="Brown S."/>
            <person name="Palumbo A."/>
            <person name="Hemme C."/>
            <person name="Zhou J."/>
            <person name="Watson D."/>
            <person name="Jardine P."/>
            <person name="Kostka J."/>
            <person name="Green S."/>
        </authorList>
    </citation>
    <scope>NUCLEOTIDE SEQUENCE [LARGE SCALE GENOMIC DNA]</scope>
    <source>
        <strain evidence="1 2">2APBS1</strain>
    </source>
</reference>
<proteinExistence type="predicted"/>
<accession>M4NDG1</accession>
<dbReference type="STRING" id="666685.R2APBS1_1629"/>
<dbReference type="EMBL" id="CP003470">
    <property type="protein sequence ID" value="AGG88764.1"/>
    <property type="molecule type" value="Genomic_DNA"/>
</dbReference>
<organism evidence="1 2">
    <name type="scientific">Rhodanobacter denitrificans</name>
    <dbReference type="NCBI Taxonomy" id="666685"/>
    <lineage>
        <taxon>Bacteria</taxon>
        <taxon>Pseudomonadati</taxon>
        <taxon>Pseudomonadota</taxon>
        <taxon>Gammaproteobacteria</taxon>
        <taxon>Lysobacterales</taxon>
        <taxon>Rhodanobacteraceae</taxon>
        <taxon>Rhodanobacter</taxon>
    </lineage>
</organism>
<keyword evidence="2" id="KW-1185">Reference proteome</keyword>
<dbReference type="HOGENOM" id="CLU_2303807_0_0_6"/>
<dbReference type="KEGG" id="rhd:R2APBS1_1629"/>